<proteinExistence type="predicted"/>
<accession>F4XLX8</accession>
<keyword evidence="1" id="KW-1133">Transmembrane helix</keyword>
<evidence type="ECO:0000256" key="1">
    <source>
        <dbReference type="SAM" id="Phobius"/>
    </source>
</evidence>
<name>F4XLX8_9CYAN</name>
<keyword evidence="1" id="KW-0812">Transmembrane</keyword>
<keyword evidence="1" id="KW-0472">Membrane</keyword>
<dbReference type="EMBL" id="GL890835">
    <property type="protein sequence ID" value="EGJ34400.1"/>
    <property type="molecule type" value="Genomic_DNA"/>
</dbReference>
<dbReference type="HOGENOM" id="CLU_3092042_0_0_3"/>
<dbReference type="AlphaFoldDB" id="F4XLX8"/>
<evidence type="ECO:0000313" key="2">
    <source>
        <dbReference type="EMBL" id="EGJ34400.1"/>
    </source>
</evidence>
<reference evidence="3" key="1">
    <citation type="journal article" date="2011" name="Proc. Natl. Acad. Sci. U.S.A.">
        <title>Genomic insights into the physiology and ecology of the marine filamentous cyanobacterium Lyngbya majuscula.</title>
        <authorList>
            <person name="Jones A.C."/>
            <person name="Monroe E.A."/>
            <person name="Podell S."/>
            <person name="Hess W.R."/>
            <person name="Klages S."/>
            <person name="Esquenazi E."/>
            <person name="Niessen S."/>
            <person name="Hoover H."/>
            <person name="Rothmann M."/>
            <person name="Lasken R.S."/>
            <person name="Yates J.R.III."/>
            <person name="Reinhardt R."/>
            <person name="Kube M."/>
            <person name="Burkart M.D."/>
            <person name="Allen E.E."/>
            <person name="Dorrestein P.C."/>
            <person name="Gerwick W.H."/>
            <person name="Gerwick L."/>
        </authorList>
    </citation>
    <scope>NUCLEOTIDE SEQUENCE [LARGE SCALE GENOMIC DNA]</scope>
    <source>
        <strain evidence="3">3L</strain>
    </source>
</reference>
<evidence type="ECO:0000313" key="3">
    <source>
        <dbReference type="Proteomes" id="UP000003959"/>
    </source>
</evidence>
<dbReference type="Proteomes" id="UP000003959">
    <property type="component" value="Unassembled WGS sequence"/>
</dbReference>
<feature type="non-terminal residue" evidence="2">
    <location>
        <position position="1"/>
    </location>
</feature>
<gene>
    <name evidence="2" type="ORF">LYNGBM3L_16840</name>
</gene>
<feature type="transmembrane region" description="Helical" evidence="1">
    <location>
        <begin position="12"/>
        <end position="36"/>
    </location>
</feature>
<protein>
    <submittedName>
        <fullName evidence="2">Uncharacterized protein</fullName>
    </submittedName>
</protein>
<keyword evidence="3" id="KW-1185">Reference proteome</keyword>
<sequence>AAGVVVTRSVTATLASALAPAPFAFFPSFLATFAGFPRQALTPSRMRELGI</sequence>
<organism evidence="2 3">
    <name type="scientific">Moorena producens 3L</name>
    <dbReference type="NCBI Taxonomy" id="489825"/>
    <lineage>
        <taxon>Bacteria</taxon>
        <taxon>Bacillati</taxon>
        <taxon>Cyanobacteriota</taxon>
        <taxon>Cyanophyceae</taxon>
        <taxon>Coleofasciculales</taxon>
        <taxon>Coleofasciculaceae</taxon>
        <taxon>Moorena</taxon>
    </lineage>
</organism>